<dbReference type="SUPFAM" id="SSF47413">
    <property type="entry name" value="lambda repressor-like DNA-binding domains"/>
    <property type="match status" value="1"/>
</dbReference>
<dbReference type="Proteomes" id="UP000184038">
    <property type="component" value="Unassembled WGS sequence"/>
</dbReference>
<keyword evidence="2" id="KW-0238">DNA-binding</keyword>
<gene>
    <name evidence="5" type="ORF">SAMN02746066_00144</name>
</gene>
<keyword evidence="6" id="KW-1185">Reference proteome</keyword>
<dbReference type="Gene3D" id="3.40.50.2300">
    <property type="match status" value="2"/>
</dbReference>
<evidence type="ECO:0000256" key="2">
    <source>
        <dbReference type="ARBA" id="ARBA00023125"/>
    </source>
</evidence>
<proteinExistence type="predicted"/>
<dbReference type="Pfam" id="PF00356">
    <property type="entry name" value="LacI"/>
    <property type="match status" value="1"/>
</dbReference>
<keyword evidence="1" id="KW-0805">Transcription regulation</keyword>
<sequence>MAVTIKQIAQACNISRGTVDRVLNNRGKVKPETEQLIRETANRLGYVPNPAGKALAAQKKKYVIGILLISEGIRFYDEVIAGIERAEQEIHSYGVGILLKTMRGYQIERQLELIDEMKDQIQFLILNPMNDERIANKIEELTEEGIEVLTINTDIEDSKRISHIGCNYCKSGETAAGLLGLVTNGVAKIGIATGTPMLSGHNQRISGFNTICKDKYPGMEIVDIIETNDDDICAYENTKEMLCKHTDITALYIVAAGTVGVCKAVKEAGLVDKITIIASDLIPETRELIEEGIIKATICQQPFTQGYKAVHMAFQYLISNITPTKELNIIKNEIKILENMN</sequence>
<evidence type="ECO:0000313" key="6">
    <source>
        <dbReference type="Proteomes" id="UP000184038"/>
    </source>
</evidence>
<keyword evidence="3" id="KW-0804">Transcription</keyword>
<dbReference type="CDD" id="cd01392">
    <property type="entry name" value="HTH_LacI"/>
    <property type="match status" value="1"/>
</dbReference>
<dbReference type="InterPro" id="IPR010982">
    <property type="entry name" value="Lambda_DNA-bd_dom_sf"/>
</dbReference>
<dbReference type="CDD" id="cd06307">
    <property type="entry name" value="PBP1_sugar_binding"/>
    <property type="match status" value="1"/>
</dbReference>
<evidence type="ECO:0000259" key="4">
    <source>
        <dbReference type="PROSITE" id="PS50932"/>
    </source>
</evidence>
<protein>
    <submittedName>
        <fullName evidence="5">LacI family transcriptional regulator</fullName>
    </submittedName>
</protein>
<dbReference type="EMBL" id="FRCP01000005">
    <property type="protein sequence ID" value="SHL94312.1"/>
    <property type="molecule type" value="Genomic_DNA"/>
</dbReference>
<dbReference type="Gene3D" id="1.10.260.40">
    <property type="entry name" value="lambda repressor-like DNA-binding domains"/>
    <property type="match status" value="1"/>
</dbReference>
<dbReference type="GO" id="GO:0003700">
    <property type="term" value="F:DNA-binding transcription factor activity"/>
    <property type="evidence" value="ECO:0007669"/>
    <property type="project" value="TreeGrafter"/>
</dbReference>
<reference evidence="5 6" key="1">
    <citation type="submission" date="2016-11" db="EMBL/GenBank/DDBJ databases">
        <authorList>
            <person name="Jaros S."/>
            <person name="Januszkiewicz K."/>
            <person name="Wedrychowicz H."/>
        </authorList>
    </citation>
    <scope>NUCLEOTIDE SEQUENCE [LARGE SCALE GENOMIC DNA]</scope>
    <source>
        <strain evidence="5 6">DSM 15930</strain>
    </source>
</reference>
<evidence type="ECO:0000256" key="3">
    <source>
        <dbReference type="ARBA" id="ARBA00023163"/>
    </source>
</evidence>
<dbReference type="AlphaFoldDB" id="A0A1M7ER79"/>
<dbReference type="InterPro" id="IPR000843">
    <property type="entry name" value="HTH_LacI"/>
</dbReference>
<dbReference type="PANTHER" id="PTHR30146">
    <property type="entry name" value="LACI-RELATED TRANSCRIPTIONAL REPRESSOR"/>
    <property type="match status" value="1"/>
</dbReference>
<dbReference type="InterPro" id="IPR025997">
    <property type="entry name" value="SBP_2_dom"/>
</dbReference>
<dbReference type="OrthoDB" id="569491at2"/>
<dbReference type="PROSITE" id="PS50932">
    <property type="entry name" value="HTH_LACI_2"/>
    <property type="match status" value="1"/>
</dbReference>
<dbReference type="SUPFAM" id="SSF53822">
    <property type="entry name" value="Periplasmic binding protein-like I"/>
    <property type="match status" value="1"/>
</dbReference>
<accession>A0A1M7ER79</accession>
<dbReference type="PANTHER" id="PTHR30146:SF109">
    <property type="entry name" value="HTH-TYPE TRANSCRIPTIONAL REGULATOR GALS"/>
    <property type="match status" value="1"/>
</dbReference>
<dbReference type="InterPro" id="IPR028082">
    <property type="entry name" value="Peripla_BP_I"/>
</dbReference>
<evidence type="ECO:0000313" key="5">
    <source>
        <dbReference type="EMBL" id="SHL94312.1"/>
    </source>
</evidence>
<organism evidence="5 6">
    <name type="scientific">Anaerosporobacter mobilis DSM 15930</name>
    <dbReference type="NCBI Taxonomy" id="1120996"/>
    <lineage>
        <taxon>Bacteria</taxon>
        <taxon>Bacillati</taxon>
        <taxon>Bacillota</taxon>
        <taxon>Clostridia</taxon>
        <taxon>Lachnospirales</taxon>
        <taxon>Lachnospiraceae</taxon>
        <taxon>Anaerosporobacter</taxon>
    </lineage>
</organism>
<name>A0A1M7ER79_9FIRM</name>
<dbReference type="SMART" id="SM00354">
    <property type="entry name" value="HTH_LACI"/>
    <property type="match status" value="1"/>
</dbReference>
<dbReference type="GO" id="GO:0000976">
    <property type="term" value="F:transcription cis-regulatory region binding"/>
    <property type="evidence" value="ECO:0007669"/>
    <property type="project" value="TreeGrafter"/>
</dbReference>
<dbReference type="RefSeq" id="WP_073281735.1">
    <property type="nucleotide sequence ID" value="NZ_FRCP01000005.1"/>
</dbReference>
<dbReference type="Pfam" id="PF13407">
    <property type="entry name" value="Peripla_BP_4"/>
    <property type="match status" value="1"/>
</dbReference>
<feature type="domain" description="HTH lacI-type" evidence="4">
    <location>
        <begin position="3"/>
        <end position="57"/>
    </location>
</feature>
<evidence type="ECO:0000256" key="1">
    <source>
        <dbReference type="ARBA" id="ARBA00023015"/>
    </source>
</evidence>
<dbReference type="STRING" id="1120996.SAMN02746066_00144"/>